<dbReference type="Pfam" id="PF00067">
    <property type="entry name" value="p450"/>
    <property type="match status" value="1"/>
</dbReference>
<dbReference type="GO" id="GO:0031145">
    <property type="term" value="P:anaphase-promoting complex-dependent catabolic process"/>
    <property type="evidence" value="ECO:0007669"/>
    <property type="project" value="TreeGrafter"/>
</dbReference>
<evidence type="ECO:0000256" key="4">
    <source>
        <dbReference type="ARBA" id="ARBA00004906"/>
    </source>
</evidence>
<gene>
    <name evidence="27" type="ORF">TGEB3V08_LOCUS7019</name>
</gene>
<evidence type="ECO:0000256" key="19">
    <source>
        <dbReference type="ARBA" id="ARBA00023033"/>
    </source>
</evidence>
<dbReference type="PRINTS" id="PR00464">
    <property type="entry name" value="EP450II"/>
</dbReference>
<dbReference type="GO" id="GO:0045842">
    <property type="term" value="P:positive regulation of mitotic metaphase/anaphase transition"/>
    <property type="evidence" value="ECO:0007669"/>
    <property type="project" value="TreeGrafter"/>
</dbReference>
<evidence type="ECO:0000256" key="10">
    <source>
        <dbReference type="ARBA" id="ARBA00022617"/>
    </source>
</evidence>
<evidence type="ECO:0000256" key="13">
    <source>
        <dbReference type="ARBA" id="ARBA00022737"/>
    </source>
</evidence>
<feature type="domain" description="Anaphase-promoting complex subunit 5" evidence="25">
    <location>
        <begin position="229"/>
        <end position="328"/>
    </location>
</feature>
<evidence type="ECO:0000256" key="17">
    <source>
        <dbReference type="ARBA" id="ARBA00023002"/>
    </source>
</evidence>
<dbReference type="GO" id="GO:0005680">
    <property type="term" value="C:anaphase-promoting complex"/>
    <property type="evidence" value="ECO:0007669"/>
    <property type="project" value="InterPro"/>
</dbReference>
<dbReference type="SUPFAM" id="SSF48264">
    <property type="entry name" value="Cytochrome P450"/>
    <property type="match status" value="1"/>
</dbReference>
<dbReference type="AlphaFoldDB" id="A0A7R9K131"/>
<accession>A0A7R9K131</accession>
<evidence type="ECO:0000256" key="24">
    <source>
        <dbReference type="ARBA" id="ARBA00045696"/>
    </source>
</evidence>
<evidence type="ECO:0000256" key="2">
    <source>
        <dbReference type="ARBA" id="ARBA00004123"/>
    </source>
</evidence>
<dbReference type="GO" id="GO:0005506">
    <property type="term" value="F:iron ion binding"/>
    <property type="evidence" value="ECO:0007669"/>
    <property type="project" value="InterPro"/>
</dbReference>
<keyword evidence="14" id="KW-0498">Mitosis</keyword>
<evidence type="ECO:0000259" key="26">
    <source>
        <dbReference type="Pfam" id="PF21371"/>
    </source>
</evidence>
<evidence type="ECO:0000256" key="7">
    <source>
        <dbReference type="ARBA" id="ARBA00016066"/>
    </source>
</evidence>
<name>A0A7R9K131_TIMGE</name>
<evidence type="ECO:0000256" key="9">
    <source>
        <dbReference type="ARBA" id="ARBA00022553"/>
    </source>
</evidence>
<reference evidence="27" key="1">
    <citation type="submission" date="2020-11" db="EMBL/GenBank/DDBJ databases">
        <authorList>
            <person name="Tran Van P."/>
        </authorList>
    </citation>
    <scope>NUCLEOTIDE SEQUENCE</scope>
</reference>
<dbReference type="Gene3D" id="1.25.40.10">
    <property type="entry name" value="Tetratricopeptide repeat domain"/>
    <property type="match status" value="1"/>
</dbReference>
<evidence type="ECO:0000256" key="5">
    <source>
        <dbReference type="ARBA" id="ARBA00007450"/>
    </source>
</evidence>
<keyword evidence="15" id="KW-0833">Ubl conjugation pathway</keyword>
<keyword evidence="12" id="KW-0479">Metal-binding</keyword>
<evidence type="ECO:0000256" key="6">
    <source>
        <dbReference type="ARBA" id="ARBA00010617"/>
    </source>
</evidence>
<comment type="similarity">
    <text evidence="5">Belongs to the APC5 family.</text>
</comment>
<dbReference type="PANTHER" id="PTHR12830:SF9">
    <property type="entry name" value="ANAPHASE-PROMOTING COMPLEX SUBUNIT 5"/>
    <property type="match status" value="1"/>
</dbReference>
<dbReference type="Gene3D" id="1.10.630.10">
    <property type="entry name" value="Cytochrome P450"/>
    <property type="match status" value="1"/>
</dbReference>
<evidence type="ECO:0000256" key="12">
    <source>
        <dbReference type="ARBA" id="ARBA00022723"/>
    </source>
</evidence>
<evidence type="ECO:0000256" key="11">
    <source>
        <dbReference type="ARBA" id="ARBA00022618"/>
    </source>
</evidence>
<comment type="similarity">
    <text evidence="6">Belongs to the cytochrome P450 family.</text>
</comment>
<comment type="function">
    <text evidence="24">Component of the anaphase promoting complex/cyclosome (APC/C), a cell cycle-regulated E3 ubiquitin ligase that controls progression through mitosis and the G1 phase of the cell cycle. The APC/C complex acts by mediating ubiquitination and subsequent degradation of target proteins: it mainly mediates the formation of 'Lys-11'-linked polyubiquitin chains and, to a lower extent, the formation of 'Lys-48'- and 'Lys-63'-linked polyubiquitin chains. The APC/C complex catalyzes assembly of branched 'Lys-11'-/'Lys-48'-linked branched ubiquitin chains on target proteins.</text>
</comment>
<dbReference type="PANTHER" id="PTHR12830">
    <property type="entry name" value="ANAPHASE-PROMOTING COMPLEX SUBUNIT 5"/>
    <property type="match status" value="1"/>
</dbReference>
<evidence type="ECO:0000256" key="14">
    <source>
        <dbReference type="ARBA" id="ARBA00022776"/>
    </source>
</evidence>
<evidence type="ECO:0000256" key="16">
    <source>
        <dbReference type="ARBA" id="ARBA00022803"/>
    </source>
</evidence>
<dbReference type="InterPro" id="IPR048968">
    <property type="entry name" value="Apc5_N"/>
</dbReference>
<dbReference type="InterPro" id="IPR001128">
    <property type="entry name" value="Cyt_P450"/>
</dbReference>
<organism evidence="27">
    <name type="scientific">Timema genevievae</name>
    <name type="common">Walking stick</name>
    <dbReference type="NCBI Taxonomy" id="629358"/>
    <lineage>
        <taxon>Eukaryota</taxon>
        <taxon>Metazoa</taxon>
        <taxon>Ecdysozoa</taxon>
        <taxon>Arthropoda</taxon>
        <taxon>Hexapoda</taxon>
        <taxon>Insecta</taxon>
        <taxon>Pterygota</taxon>
        <taxon>Neoptera</taxon>
        <taxon>Polyneoptera</taxon>
        <taxon>Phasmatodea</taxon>
        <taxon>Timematodea</taxon>
        <taxon>Timematoidea</taxon>
        <taxon>Timematidae</taxon>
        <taxon>Timema</taxon>
    </lineage>
</organism>
<evidence type="ECO:0000256" key="3">
    <source>
        <dbReference type="ARBA" id="ARBA00004186"/>
    </source>
</evidence>
<dbReference type="GO" id="GO:0016705">
    <property type="term" value="F:oxidoreductase activity, acting on paired donors, with incorporation or reduction of molecular oxygen"/>
    <property type="evidence" value="ECO:0007669"/>
    <property type="project" value="InterPro"/>
</dbReference>
<evidence type="ECO:0000256" key="22">
    <source>
        <dbReference type="ARBA" id="ARBA00023306"/>
    </source>
</evidence>
<keyword evidence="17" id="KW-0560">Oxidoreductase</keyword>
<dbReference type="EMBL" id="OE842020">
    <property type="protein sequence ID" value="CAD7598313.1"/>
    <property type="molecule type" value="Genomic_DNA"/>
</dbReference>
<dbReference type="GO" id="GO:0070979">
    <property type="term" value="P:protein K11-linked ubiquitination"/>
    <property type="evidence" value="ECO:0007669"/>
    <property type="project" value="TreeGrafter"/>
</dbReference>
<evidence type="ECO:0000256" key="23">
    <source>
        <dbReference type="ARBA" id="ARBA00031069"/>
    </source>
</evidence>
<keyword evidence="19" id="KW-0503">Monooxygenase</keyword>
<proteinExistence type="inferred from homology"/>
<dbReference type="CDD" id="cd16270">
    <property type="entry name" value="Apc5_N"/>
    <property type="match status" value="1"/>
</dbReference>
<comment type="subcellular location">
    <subcellularLocation>
        <location evidence="3">Cytoplasm</location>
        <location evidence="3">Cytoskeleton</location>
        <location evidence="3">Spindle</location>
    </subcellularLocation>
    <subcellularLocation>
        <location evidence="2">Nucleus</location>
    </subcellularLocation>
</comment>
<dbReference type="InterPro" id="IPR036396">
    <property type="entry name" value="Cyt_P450_sf"/>
</dbReference>
<dbReference type="GO" id="GO:0051301">
    <property type="term" value="P:cell division"/>
    <property type="evidence" value="ECO:0007669"/>
    <property type="project" value="UniProtKB-KW"/>
</dbReference>
<keyword evidence="8" id="KW-0963">Cytoplasm</keyword>
<dbReference type="InterPro" id="IPR011990">
    <property type="entry name" value="TPR-like_helical_dom_sf"/>
</dbReference>
<evidence type="ECO:0000259" key="25">
    <source>
        <dbReference type="Pfam" id="PF12862"/>
    </source>
</evidence>
<keyword evidence="13" id="KW-0677">Repeat</keyword>
<evidence type="ECO:0000256" key="20">
    <source>
        <dbReference type="ARBA" id="ARBA00023212"/>
    </source>
</evidence>
<comment type="cofactor">
    <cofactor evidence="1">
        <name>heme</name>
        <dbReference type="ChEBI" id="CHEBI:30413"/>
    </cofactor>
</comment>
<keyword evidence="16" id="KW-0802">TPR repeat</keyword>
<keyword evidence="9" id="KW-0597">Phosphoprotein</keyword>
<dbReference type="GO" id="GO:0005819">
    <property type="term" value="C:spindle"/>
    <property type="evidence" value="ECO:0007669"/>
    <property type="project" value="UniProtKB-SubCell"/>
</dbReference>
<feature type="domain" description="Anaphase-promoting complex subunit 5 N-terminal" evidence="26">
    <location>
        <begin position="10"/>
        <end position="120"/>
    </location>
</feature>
<keyword evidence="10" id="KW-0349">Heme</keyword>
<evidence type="ECO:0000256" key="21">
    <source>
        <dbReference type="ARBA" id="ARBA00023242"/>
    </source>
</evidence>
<keyword evidence="11" id="KW-0132">Cell division</keyword>
<evidence type="ECO:0000256" key="8">
    <source>
        <dbReference type="ARBA" id="ARBA00022490"/>
    </source>
</evidence>
<evidence type="ECO:0000256" key="1">
    <source>
        <dbReference type="ARBA" id="ARBA00001971"/>
    </source>
</evidence>
<dbReference type="InterPro" id="IPR026000">
    <property type="entry name" value="Apc5_dom"/>
</dbReference>
<dbReference type="Pfam" id="PF21371">
    <property type="entry name" value="Apc5_N"/>
    <property type="match status" value="1"/>
</dbReference>
<dbReference type="GO" id="GO:0020037">
    <property type="term" value="F:heme binding"/>
    <property type="evidence" value="ECO:0007669"/>
    <property type="project" value="InterPro"/>
</dbReference>
<evidence type="ECO:0000256" key="18">
    <source>
        <dbReference type="ARBA" id="ARBA00023004"/>
    </source>
</evidence>
<keyword evidence="21" id="KW-0539">Nucleus</keyword>
<dbReference type="Pfam" id="PF12862">
    <property type="entry name" value="ANAPC5"/>
    <property type="match status" value="1"/>
</dbReference>
<keyword evidence="20" id="KW-0206">Cytoskeleton</keyword>
<dbReference type="SUPFAM" id="SSF48452">
    <property type="entry name" value="TPR-like"/>
    <property type="match status" value="2"/>
</dbReference>
<dbReference type="InterPro" id="IPR002402">
    <property type="entry name" value="Cyt_P450_E_grp-II"/>
</dbReference>
<keyword evidence="18" id="KW-0408">Iron</keyword>
<evidence type="ECO:0000256" key="15">
    <source>
        <dbReference type="ARBA" id="ARBA00022786"/>
    </source>
</evidence>
<keyword evidence="22" id="KW-0131">Cell cycle</keyword>
<dbReference type="UniPathway" id="UPA00143"/>
<dbReference type="InterPro" id="IPR037679">
    <property type="entry name" value="Apc5"/>
</dbReference>
<comment type="pathway">
    <text evidence="4">Protein modification; protein ubiquitination.</text>
</comment>
<protein>
    <recommendedName>
        <fullName evidence="7">Anaphase-promoting complex subunit 5</fullName>
    </recommendedName>
    <alternativeName>
        <fullName evidence="23">Cyclosome subunit 5</fullName>
    </alternativeName>
</protein>
<sequence length="887" mass="99897">MNITDHMTRVALPLRKCSSPDLDLSELQAMLHSDQYNLLATQVRTFESKLVELDKGGVVAMLDLFSNIKNHLKEPLPLNPAVTKTSIIGMFLRRIYVFFEKQTFSEVVALCEAFRKYLKDWDARCTCTKTSVTGDDSLESSNDMELTIGEEIKHPLTESPASSRVKGGGEESHSKCTEKMFWSKKQAELFVSQQAALIQNNEPAAMPPPELHEKLRSVLQANSENASAHFLSYLNCLRVKEYSGAIDSLYHSWDRNTYLLDVNRSPAATNEDKCRSFRYASLNVAILHVLFGHKKQAIRSLKEAIMMAHEGNDNHCLQHALAWLYKLSIENKEILMERSISKSTELSLSYLASLGIQSMAQHAAAMRGPPALVFELMSRSDQLNFQHSMVELMANSYSQKAALWSLYGKTQMCSVSSQLLLHLNTAMLAYGSPVYNGEACCQAVCNVANILTEQGDYEHAATVLQHARERFPHEPLSHWWMFSEQVLNFTRATHHGKWQDAEQAITKMAAINKWESQLRKAELYLSKGDYSAAVSVSNVVHDHFRIQVQADCSSTSLQVRALVLCAELQCGSAPSAAIALLTTALSTAQYHHMDHLAALVSLHIANLQIGLPSQALGLIEEFLLVILSNGGAFDQGRALLLLAKCKIAALSGEPATRMAIYFSSALEDTILIFSSVCLFLYWYFTSTYNFWKKKGVPFLKPTFFFGNSKNTILRKTSLYDHILFLYNQFPDKKIAGIYQIRNPVLLLRDPDLIRQVLIKDFNSFQDRNFPVNEKTDPLSCHLFALRGEKWRKLRVKLTPTFTSGKIKIMFDLMKVCASELSAYLERSAVKGSTVEFREVAAKYTTDVIGTCAFGLQFNSLNDENSEFRIMGRRVFKFSLLEAIPRAF</sequence>
<dbReference type="GO" id="GO:0004497">
    <property type="term" value="F:monooxygenase activity"/>
    <property type="evidence" value="ECO:0007669"/>
    <property type="project" value="UniProtKB-KW"/>
</dbReference>
<evidence type="ECO:0000313" key="27">
    <source>
        <dbReference type="EMBL" id="CAD7598313.1"/>
    </source>
</evidence>